<protein>
    <submittedName>
        <fullName evidence="1">Uncharacterized protein</fullName>
    </submittedName>
</protein>
<proteinExistence type="predicted"/>
<organism evidence="1">
    <name type="scientific">Cyprideis torosa</name>
    <dbReference type="NCBI Taxonomy" id="163714"/>
    <lineage>
        <taxon>Eukaryota</taxon>
        <taxon>Metazoa</taxon>
        <taxon>Ecdysozoa</taxon>
        <taxon>Arthropoda</taxon>
        <taxon>Crustacea</taxon>
        <taxon>Oligostraca</taxon>
        <taxon>Ostracoda</taxon>
        <taxon>Podocopa</taxon>
        <taxon>Podocopida</taxon>
        <taxon>Cytherocopina</taxon>
        <taxon>Cytheroidea</taxon>
        <taxon>Cytherideidae</taxon>
        <taxon>Cyprideis</taxon>
    </lineage>
</organism>
<evidence type="ECO:0000313" key="1">
    <source>
        <dbReference type="EMBL" id="CAD7230331.1"/>
    </source>
</evidence>
<reference evidence="1" key="1">
    <citation type="submission" date="2020-11" db="EMBL/GenBank/DDBJ databases">
        <authorList>
            <person name="Tran Van P."/>
        </authorList>
    </citation>
    <scope>NUCLEOTIDE SEQUENCE</scope>
</reference>
<dbReference type="EMBL" id="OB662619">
    <property type="protein sequence ID" value="CAD7230331.1"/>
    <property type="molecule type" value="Genomic_DNA"/>
</dbReference>
<gene>
    <name evidence="1" type="ORF">CTOB1V02_LOCUS8192</name>
</gene>
<feature type="non-terminal residue" evidence="1">
    <location>
        <position position="1"/>
    </location>
</feature>
<accession>A0A7R8WJT8</accession>
<dbReference type="AlphaFoldDB" id="A0A7R8WJT8"/>
<sequence>MLKDGNHKAESSGFVLGNLLAAVSLGSEFLRALAPFALPVSGGSGDARRKSRHYDSRWPNDGGFGRVKNDSEAQVVDRLFADRQEKERQIQDLELKIDQ</sequence>
<name>A0A7R8WJT8_9CRUS</name>